<evidence type="ECO:0000256" key="7">
    <source>
        <dbReference type="ARBA" id="ARBA00022989"/>
    </source>
</evidence>
<dbReference type="PROSITE" id="PS51108">
    <property type="entry name" value="PTS_EIID"/>
    <property type="match status" value="1"/>
</dbReference>
<sequence length="288" mass="31480">MMTTMTNTVTEKKLSKKDVLKAWARYYATAEVGNSYERLTAMAFGFGQAPMLEKLYGDNKEELRKAYQRHIQFYNSEGTWGSLVFGIALALEEEHANEITKLDYDPEQTDSFTDMVTNIKVGLMGPLAGIGDSIDMGTIRPIFLSLFIPAAAGNALGGIGPLVLFGLYMSFLAYFLVRQGYALGRDSIASVLQSSAISRLIDSAGVLGLFMMGALSASYVKLTTPLTIVTDGGEWAIQETLDGMLPNLLPLAVVFLIYFYIKKAGPKYIRIVLGIIVLSLVFSFVGLV</sequence>
<dbReference type="InterPro" id="IPR004704">
    <property type="entry name" value="PTS_IID_man"/>
</dbReference>
<dbReference type="GO" id="GO:0005886">
    <property type="term" value="C:plasma membrane"/>
    <property type="evidence" value="ECO:0007669"/>
    <property type="project" value="UniProtKB-SubCell"/>
</dbReference>
<keyword evidence="4" id="KW-0762">Sugar transport</keyword>
<evidence type="ECO:0000256" key="4">
    <source>
        <dbReference type="ARBA" id="ARBA00022597"/>
    </source>
</evidence>
<dbReference type="PANTHER" id="PTHR32502:SF5">
    <property type="entry name" value="N-ACETYLGALACTOSAMINE PERMEASE IID COMPONENT-RELATED"/>
    <property type="match status" value="1"/>
</dbReference>
<keyword evidence="5" id="KW-0598">Phosphotransferase system</keyword>
<keyword evidence="6 9" id="KW-0812">Transmembrane</keyword>
<comment type="subcellular location">
    <subcellularLocation>
        <location evidence="1">Cell membrane</location>
        <topology evidence="1">Multi-pass membrane protein</topology>
    </subcellularLocation>
</comment>
<proteinExistence type="predicted"/>
<accession>A0AAW6CVD1</accession>
<evidence type="ECO:0000256" key="9">
    <source>
        <dbReference type="SAM" id="Phobius"/>
    </source>
</evidence>
<evidence type="ECO:0000256" key="2">
    <source>
        <dbReference type="ARBA" id="ARBA00022448"/>
    </source>
</evidence>
<reference evidence="10" key="1">
    <citation type="submission" date="2023-01" db="EMBL/GenBank/DDBJ databases">
        <title>Human gut microbiome strain richness.</title>
        <authorList>
            <person name="Chen-Liaw A."/>
        </authorList>
    </citation>
    <scope>NUCLEOTIDE SEQUENCE</scope>
    <source>
        <strain evidence="10">D8_m1001271B151109d0_201107</strain>
    </source>
</reference>
<dbReference type="Proteomes" id="UP001212981">
    <property type="component" value="Unassembled WGS sequence"/>
</dbReference>
<dbReference type="EMBL" id="JAQLXO010000015">
    <property type="protein sequence ID" value="MDB7982860.1"/>
    <property type="molecule type" value="Genomic_DNA"/>
</dbReference>
<dbReference type="GO" id="GO:0009401">
    <property type="term" value="P:phosphoenolpyruvate-dependent sugar phosphotransferase system"/>
    <property type="evidence" value="ECO:0007669"/>
    <property type="project" value="UniProtKB-KW"/>
</dbReference>
<dbReference type="AlphaFoldDB" id="A0AAW6CVD1"/>
<organism evidence="10 11">
    <name type="scientific">Faecalicoccus pleomorphus</name>
    <dbReference type="NCBI Taxonomy" id="1323"/>
    <lineage>
        <taxon>Bacteria</taxon>
        <taxon>Bacillati</taxon>
        <taxon>Bacillota</taxon>
        <taxon>Erysipelotrichia</taxon>
        <taxon>Erysipelotrichales</taxon>
        <taxon>Erysipelotrichaceae</taxon>
        <taxon>Faecalicoccus</taxon>
    </lineage>
</organism>
<keyword evidence="3" id="KW-1003">Cell membrane</keyword>
<dbReference type="PANTHER" id="PTHR32502">
    <property type="entry name" value="N-ACETYLGALACTOSAMINE PERMEASE II COMPONENT-RELATED"/>
    <property type="match status" value="1"/>
</dbReference>
<keyword evidence="7 9" id="KW-1133">Transmembrane helix</keyword>
<evidence type="ECO:0000256" key="6">
    <source>
        <dbReference type="ARBA" id="ARBA00022692"/>
    </source>
</evidence>
<feature type="transmembrane region" description="Helical" evidence="9">
    <location>
        <begin position="268"/>
        <end position="287"/>
    </location>
</feature>
<evidence type="ECO:0000256" key="5">
    <source>
        <dbReference type="ARBA" id="ARBA00022683"/>
    </source>
</evidence>
<keyword evidence="8 9" id="KW-0472">Membrane</keyword>
<evidence type="ECO:0000256" key="3">
    <source>
        <dbReference type="ARBA" id="ARBA00022475"/>
    </source>
</evidence>
<dbReference type="RefSeq" id="WP_272003004.1">
    <property type="nucleotide sequence ID" value="NZ_JAQLXO010000015.1"/>
</dbReference>
<evidence type="ECO:0000256" key="1">
    <source>
        <dbReference type="ARBA" id="ARBA00004651"/>
    </source>
</evidence>
<feature type="transmembrane region" description="Helical" evidence="9">
    <location>
        <begin position="244"/>
        <end position="261"/>
    </location>
</feature>
<dbReference type="Pfam" id="PF03613">
    <property type="entry name" value="EIID-AGA"/>
    <property type="match status" value="1"/>
</dbReference>
<feature type="transmembrane region" description="Helical" evidence="9">
    <location>
        <begin position="155"/>
        <end position="177"/>
    </location>
</feature>
<keyword evidence="2" id="KW-0813">Transport</keyword>
<protein>
    <submittedName>
        <fullName evidence="10">PTS system mannose/fructose/sorbose family transporter subunit IID</fullName>
    </submittedName>
</protein>
<feature type="transmembrane region" description="Helical" evidence="9">
    <location>
        <begin position="197"/>
        <end position="220"/>
    </location>
</feature>
<evidence type="ECO:0000313" key="11">
    <source>
        <dbReference type="Proteomes" id="UP001212981"/>
    </source>
</evidence>
<gene>
    <name evidence="10" type="ORF">PND82_08535</name>
</gene>
<evidence type="ECO:0000256" key="8">
    <source>
        <dbReference type="ARBA" id="ARBA00023136"/>
    </source>
</evidence>
<comment type="caution">
    <text evidence="10">The sequence shown here is derived from an EMBL/GenBank/DDBJ whole genome shotgun (WGS) entry which is preliminary data.</text>
</comment>
<evidence type="ECO:0000313" key="10">
    <source>
        <dbReference type="EMBL" id="MDB7982860.1"/>
    </source>
</evidence>
<dbReference type="InterPro" id="IPR050303">
    <property type="entry name" value="GatZ_KbaZ_carbometab"/>
</dbReference>
<name>A0AAW6CVD1_9FIRM</name>